<dbReference type="EC" id="2.3.1.48" evidence="3 9"/>
<dbReference type="PANTHER" id="PTHR12046">
    <property type="entry name" value="HISTONE ACETYLTRANSFERASE TYPE B CATALYTIC SUBUNIT"/>
    <property type="match status" value="1"/>
</dbReference>
<dbReference type="GO" id="GO:0000781">
    <property type="term" value="C:chromosome, telomeric region"/>
    <property type="evidence" value="ECO:0007669"/>
    <property type="project" value="GOC"/>
</dbReference>
<evidence type="ECO:0000256" key="3">
    <source>
        <dbReference type="ARBA" id="ARBA00013184"/>
    </source>
</evidence>
<dbReference type="SUPFAM" id="SSF55729">
    <property type="entry name" value="Acyl-CoA N-acyltransferases (Nat)"/>
    <property type="match status" value="2"/>
</dbReference>
<dbReference type="Pfam" id="PF21184">
    <property type="entry name" value="HAT1_C_fung"/>
    <property type="match status" value="1"/>
</dbReference>
<comment type="function">
    <text evidence="9">Catalytic component of the histone acetylase B (HAT-B) complex. Has intrinsic substrate specificity that modifies lysine in recognition sequence GXGKXG. Involved in DNA double-strand break repair.</text>
</comment>
<evidence type="ECO:0000256" key="6">
    <source>
        <dbReference type="ARBA" id="ARBA00023242"/>
    </source>
</evidence>
<dbReference type="InterPro" id="IPR019467">
    <property type="entry name" value="Hat1_N"/>
</dbReference>
<dbReference type="Gene3D" id="3.40.630.30">
    <property type="match status" value="1"/>
</dbReference>
<reference evidence="15" key="1">
    <citation type="journal article" date="2020" name="Stud. Mycol.">
        <title>101 Dothideomycetes genomes: a test case for predicting lifestyles and emergence of pathogens.</title>
        <authorList>
            <person name="Haridas S."/>
            <person name="Albert R."/>
            <person name="Binder M."/>
            <person name="Bloem J."/>
            <person name="Labutti K."/>
            <person name="Salamov A."/>
            <person name="Andreopoulos B."/>
            <person name="Baker S."/>
            <person name="Barry K."/>
            <person name="Bills G."/>
            <person name="Bluhm B."/>
            <person name="Cannon C."/>
            <person name="Castanera R."/>
            <person name="Culley D."/>
            <person name="Daum C."/>
            <person name="Ezra D."/>
            <person name="Gonzalez J."/>
            <person name="Henrissat B."/>
            <person name="Kuo A."/>
            <person name="Liang C."/>
            <person name="Lipzen A."/>
            <person name="Lutzoni F."/>
            <person name="Magnuson J."/>
            <person name="Mondo S."/>
            <person name="Nolan M."/>
            <person name="Ohm R."/>
            <person name="Pangilinan J."/>
            <person name="Park H.-J."/>
            <person name="Ramirez L."/>
            <person name="Alfaro M."/>
            <person name="Sun H."/>
            <person name="Tritt A."/>
            <person name="Yoshinaga Y."/>
            <person name="Zwiers L.-H."/>
            <person name="Turgeon B."/>
            <person name="Goodwin S."/>
            <person name="Spatafora J."/>
            <person name="Crous P."/>
            <person name="Grigoriev I."/>
        </authorList>
    </citation>
    <scope>NUCLEOTIDE SEQUENCE</scope>
    <source>
        <strain evidence="15">CBS 119925</strain>
    </source>
</reference>
<evidence type="ECO:0000256" key="11">
    <source>
        <dbReference type="PIRSR" id="PIRSR038084-2"/>
    </source>
</evidence>
<feature type="region of interest" description="Disordered" evidence="13">
    <location>
        <begin position="229"/>
        <end position="253"/>
    </location>
</feature>
<dbReference type="GO" id="GO:0005634">
    <property type="term" value="C:nucleus"/>
    <property type="evidence" value="ECO:0007669"/>
    <property type="project" value="UniProtKB-SubCell"/>
</dbReference>
<dbReference type="EMBL" id="MU006562">
    <property type="protein sequence ID" value="KAF2751348.1"/>
    <property type="molecule type" value="Genomic_DNA"/>
</dbReference>
<feature type="site" description="Interaction with histone H4 N-terminus" evidence="12">
    <location>
        <position position="186"/>
    </location>
</feature>
<evidence type="ECO:0000256" key="1">
    <source>
        <dbReference type="ARBA" id="ARBA00004123"/>
    </source>
</evidence>
<dbReference type="GO" id="GO:0042393">
    <property type="term" value="F:histone binding"/>
    <property type="evidence" value="ECO:0007669"/>
    <property type="project" value="InterPro"/>
</dbReference>
<keyword evidence="16" id="KW-1185">Reference proteome</keyword>
<dbReference type="GO" id="GO:0031509">
    <property type="term" value="P:subtelomeric heterochromatin formation"/>
    <property type="evidence" value="ECO:0007669"/>
    <property type="project" value="InterPro"/>
</dbReference>
<comment type="catalytic activity">
    <reaction evidence="8 9">
        <text>L-lysyl-[protein] + acetyl-CoA = N(6)-acetyl-L-lysyl-[protein] + CoA + H(+)</text>
        <dbReference type="Rhea" id="RHEA:45948"/>
        <dbReference type="Rhea" id="RHEA-COMP:9752"/>
        <dbReference type="Rhea" id="RHEA-COMP:10731"/>
        <dbReference type="ChEBI" id="CHEBI:15378"/>
        <dbReference type="ChEBI" id="CHEBI:29969"/>
        <dbReference type="ChEBI" id="CHEBI:57287"/>
        <dbReference type="ChEBI" id="CHEBI:57288"/>
        <dbReference type="ChEBI" id="CHEBI:61930"/>
        <dbReference type="EC" id="2.3.1.48"/>
    </reaction>
</comment>
<keyword evidence="7 9" id="KW-0012">Acyltransferase</keyword>
<dbReference type="InterPro" id="IPR013523">
    <property type="entry name" value="Hist_AcTrfase_HAT1_C"/>
</dbReference>
<comment type="similarity">
    <text evidence="2 9">Belongs to the HAT1 family.</text>
</comment>
<dbReference type="InterPro" id="IPR016181">
    <property type="entry name" value="Acyl_CoA_acyltransferase"/>
</dbReference>
<dbReference type="AlphaFoldDB" id="A0A6A6VL67"/>
<evidence type="ECO:0000256" key="8">
    <source>
        <dbReference type="ARBA" id="ARBA00048017"/>
    </source>
</evidence>
<evidence type="ECO:0000313" key="16">
    <source>
        <dbReference type="Proteomes" id="UP000799440"/>
    </source>
</evidence>
<dbReference type="InterPro" id="IPR017380">
    <property type="entry name" value="Hist_AcTrfase_B-typ_cat-su"/>
</dbReference>
<dbReference type="Proteomes" id="UP000799440">
    <property type="component" value="Unassembled WGS sequence"/>
</dbReference>
<feature type="region of interest" description="Interaction with histone H4 N-terminus" evidence="11">
    <location>
        <begin position="49"/>
        <end position="51"/>
    </location>
</feature>
<evidence type="ECO:0000256" key="5">
    <source>
        <dbReference type="ARBA" id="ARBA00022679"/>
    </source>
</evidence>
<evidence type="ECO:0000256" key="2">
    <source>
        <dbReference type="ARBA" id="ARBA00010543"/>
    </source>
</evidence>
<dbReference type="OrthoDB" id="10253098at2759"/>
<name>A0A6A6VL67_9PLEO</name>
<proteinExistence type="inferred from homology"/>
<dbReference type="InterPro" id="IPR037113">
    <property type="entry name" value="Hat1_N_sf"/>
</dbReference>
<keyword evidence="6 9" id="KW-0539">Nucleus</keyword>
<keyword evidence="5 9" id="KW-0808">Transferase</keyword>
<feature type="domain" description="Histone acetyl transferase HAT1 N-terminal" evidence="14">
    <location>
        <begin position="11"/>
        <end position="170"/>
    </location>
</feature>
<feature type="binding site" evidence="11">
    <location>
        <begin position="286"/>
        <end position="292"/>
    </location>
    <ligand>
        <name>acetyl-CoA</name>
        <dbReference type="ChEBI" id="CHEBI:57288"/>
    </ligand>
</feature>
<protein>
    <recommendedName>
        <fullName evidence="4 9">Histone acetyltransferase type B catalytic subunit</fullName>
        <ecNumber evidence="3 9">2.3.1.48</ecNumber>
    </recommendedName>
</protein>
<dbReference type="GO" id="GO:0004402">
    <property type="term" value="F:histone acetyltransferase activity"/>
    <property type="evidence" value="ECO:0007669"/>
    <property type="project" value="UniProtKB-UniRule"/>
</dbReference>
<gene>
    <name evidence="15" type="ORF">M011DRAFT_464081</name>
</gene>
<feature type="compositionally biased region" description="Polar residues" evidence="13">
    <location>
        <begin position="236"/>
        <end position="245"/>
    </location>
</feature>
<evidence type="ECO:0000256" key="9">
    <source>
        <dbReference type="PIRNR" id="PIRNR038084"/>
    </source>
</evidence>
<feature type="active site" description="Proton donor/acceptor" evidence="10">
    <location>
        <position position="314"/>
    </location>
</feature>
<evidence type="ECO:0000313" key="15">
    <source>
        <dbReference type="EMBL" id="KAF2751348.1"/>
    </source>
</evidence>
<sequence>MESAIAEFLPEAKNCIHIYFNRPSASDDGQPVPIAGPLQPEFTYQLFGENETILGYRDPNIRLDFIGGDMRPRVQIQYEEKVDLSTIPKFSEQQVDLDEAFREHLPEAAFSTTENGKPSPDMSTWKPPGTMIKDFKANGKSYEVWSASLADAAALQLWQNVQILVLFYVDGASPLELDEDWTYKRWTLHLLYEVTPSDGSASSSYILNGLATSHRYWLPPTTNVMRWARSLPSPPTSTNGASSPQRLPKLERADNDDSRIFKETVELLEQPCRERVSQFLIFPPYQGESLGTRMYQTLFDHYWKQPNVYEIPVEDPNEDFDVMRDYADVQYLRTVPEFSQLSIASTLAPEKLRKQCPIPREDILGNGVDLEALRHKCKIAPRQFNRLVEIHLLSTIPPHHRSRARISRKDKSNSENDRKYYFWRLALKARVYSQNADVLDQLSDDPEARVEQIEATVDRVQIEYEERLEGLKKRIAVAAEEQNGTLSRGTKRTRVIVESEDESSDDASKKQKL</sequence>
<accession>A0A6A6VL67</accession>
<evidence type="ECO:0000259" key="14">
    <source>
        <dbReference type="Pfam" id="PF10394"/>
    </source>
</evidence>
<evidence type="ECO:0000256" key="10">
    <source>
        <dbReference type="PIRSR" id="PIRSR038084-1"/>
    </source>
</evidence>
<evidence type="ECO:0000256" key="7">
    <source>
        <dbReference type="ARBA" id="ARBA00023315"/>
    </source>
</evidence>
<dbReference type="Pfam" id="PF10394">
    <property type="entry name" value="Hat1_N"/>
    <property type="match status" value="1"/>
</dbReference>
<dbReference type="GO" id="GO:0005737">
    <property type="term" value="C:cytoplasm"/>
    <property type="evidence" value="ECO:0007669"/>
    <property type="project" value="UniProtKB-SubCell"/>
</dbReference>
<evidence type="ECO:0000256" key="13">
    <source>
        <dbReference type="SAM" id="MobiDB-lite"/>
    </source>
</evidence>
<organism evidence="15 16">
    <name type="scientific">Sporormia fimetaria CBS 119925</name>
    <dbReference type="NCBI Taxonomy" id="1340428"/>
    <lineage>
        <taxon>Eukaryota</taxon>
        <taxon>Fungi</taxon>
        <taxon>Dikarya</taxon>
        <taxon>Ascomycota</taxon>
        <taxon>Pezizomycotina</taxon>
        <taxon>Dothideomycetes</taxon>
        <taxon>Pleosporomycetidae</taxon>
        <taxon>Pleosporales</taxon>
        <taxon>Sporormiaceae</taxon>
        <taxon>Sporormia</taxon>
    </lineage>
</organism>
<dbReference type="PIRSF" id="PIRSF038084">
    <property type="entry name" value="HAT-B_cat"/>
    <property type="match status" value="1"/>
</dbReference>
<keyword evidence="9" id="KW-0963">Cytoplasm</keyword>
<evidence type="ECO:0000256" key="4">
    <source>
        <dbReference type="ARBA" id="ARBA00021268"/>
    </source>
</evidence>
<comment type="subcellular location">
    <subcellularLocation>
        <location evidence="9">Cytoplasm</location>
    </subcellularLocation>
    <subcellularLocation>
        <location evidence="1 9">Nucleus</location>
    </subcellularLocation>
</comment>
<dbReference type="Gene3D" id="3.90.360.10">
    <property type="entry name" value="Histone acetyl transferase 1 (HAT1), N-terminal domain"/>
    <property type="match status" value="1"/>
</dbReference>
<evidence type="ECO:0000256" key="12">
    <source>
        <dbReference type="PIRSR" id="PIRSR038084-3"/>
    </source>
</evidence>
<comment type="subunit">
    <text evidence="9">Component of the HAT-B complex composed of at least HAT1 and HAT2. The HAT-B complex binds to histone H4 tail.</text>
</comment>
<feature type="binding site" evidence="11">
    <location>
        <begin position="279"/>
        <end position="281"/>
    </location>
    <ligand>
        <name>acetyl-CoA</name>
        <dbReference type="ChEBI" id="CHEBI:57288"/>
    </ligand>
</feature>
<dbReference type="Gene3D" id="1.10.10.390">
    <property type="match status" value="1"/>
</dbReference>
<feature type="region of interest" description="Disordered" evidence="13">
    <location>
        <begin position="482"/>
        <end position="513"/>
    </location>
</feature>
<feature type="binding site" evidence="11">
    <location>
        <position position="317"/>
    </location>
    <ligand>
        <name>acetyl-CoA</name>
        <dbReference type="ChEBI" id="CHEBI:57288"/>
    </ligand>
</feature>